<dbReference type="Proteomes" id="UP001228049">
    <property type="component" value="Unassembled WGS sequence"/>
</dbReference>
<protein>
    <submittedName>
        <fullName evidence="1">Methyltransferase BLi02856/BL02021</fullName>
    </submittedName>
</protein>
<keyword evidence="2" id="KW-1185">Reference proteome</keyword>
<sequence>ETQESLFATQHFVYRKEREREREPEDCFQDLATLILGKDSPTKSTLTGEGNKGEVKDQLDPEKALLMLKNGDVGGTPQTPLCPDKLGKAYSFHPNYLHNSMEKIGP</sequence>
<feature type="non-terminal residue" evidence="1">
    <location>
        <position position="1"/>
    </location>
</feature>
<keyword evidence="1" id="KW-0489">Methyltransferase</keyword>
<accession>A0AAD9EZJ2</accession>
<dbReference type="GO" id="GO:0008168">
    <property type="term" value="F:methyltransferase activity"/>
    <property type="evidence" value="ECO:0007669"/>
    <property type="project" value="UniProtKB-KW"/>
</dbReference>
<reference evidence="1" key="1">
    <citation type="submission" date="2023-04" db="EMBL/GenBank/DDBJ databases">
        <title>Chromosome-level genome of Chaenocephalus aceratus.</title>
        <authorList>
            <person name="Park H."/>
        </authorList>
    </citation>
    <scope>NUCLEOTIDE SEQUENCE</scope>
    <source>
        <strain evidence="1">DE</strain>
        <tissue evidence="1">Muscle</tissue>
    </source>
</reference>
<feature type="non-terminal residue" evidence="1">
    <location>
        <position position="106"/>
    </location>
</feature>
<proteinExistence type="predicted"/>
<dbReference type="GO" id="GO:0032259">
    <property type="term" value="P:methylation"/>
    <property type="evidence" value="ECO:0007669"/>
    <property type="project" value="UniProtKB-KW"/>
</dbReference>
<evidence type="ECO:0000313" key="1">
    <source>
        <dbReference type="EMBL" id="KAK1887238.1"/>
    </source>
</evidence>
<comment type="caution">
    <text evidence="1">The sequence shown here is derived from an EMBL/GenBank/DDBJ whole genome shotgun (WGS) entry which is preliminary data.</text>
</comment>
<dbReference type="AlphaFoldDB" id="A0AAD9EZJ2"/>
<evidence type="ECO:0000313" key="2">
    <source>
        <dbReference type="Proteomes" id="UP001228049"/>
    </source>
</evidence>
<name>A0AAD9EZJ2_DISEL</name>
<dbReference type="EMBL" id="JASDAP010000018">
    <property type="protein sequence ID" value="KAK1887238.1"/>
    <property type="molecule type" value="Genomic_DNA"/>
</dbReference>
<gene>
    <name evidence="1" type="ORF">KUDE01_028028</name>
</gene>
<organism evidence="1 2">
    <name type="scientific">Dissostichus eleginoides</name>
    <name type="common">Patagonian toothfish</name>
    <name type="synonym">Dissostichus amissus</name>
    <dbReference type="NCBI Taxonomy" id="100907"/>
    <lineage>
        <taxon>Eukaryota</taxon>
        <taxon>Metazoa</taxon>
        <taxon>Chordata</taxon>
        <taxon>Craniata</taxon>
        <taxon>Vertebrata</taxon>
        <taxon>Euteleostomi</taxon>
        <taxon>Actinopterygii</taxon>
        <taxon>Neopterygii</taxon>
        <taxon>Teleostei</taxon>
        <taxon>Neoteleostei</taxon>
        <taxon>Acanthomorphata</taxon>
        <taxon>Eupercaria</taxon>
        <taxon>Perciformes</taxon>
        <taxon>Notothenioidei</taxon>
        <taxon>Nototheniidae</taxon>
        <taxon>Dissostichus</taxon>
    </lineage>
</organism>
<keyword evidence="1" id="KW-0808">Transferase</keyword>